<reference evidence="4 5" key="1">
    <citation type="submission" date="2017-05" db="EMBL/GenBank/DDBJ databases">
        <title>Draft genome sequence of Elsinoe australis.</title>
        <authorList>
            <person name="Cheng Q."/>
        </authorList>
    </citation>
    <scope>NUCLEOTIDE SEQUENCE [LARGE SCALE GENOMIC DNA]</scope>
    <source>
        <strain evidence="4 5">NL1</strain>
    </source>
</reference>
<evidence type="ECO:0000313" key="4">
    <source>
        <dbReference type="EMBL" id="PSK42606.1"/>
    </source>
</evidence>
<dbReference type="SUPFAM" id="SSF53474">
    <property type="entry name" value="alpha/beta-Hydrolases"/>
    <property type="match status" value="1"/>
</dbReference>
<dbReference type="Gene3D" id="3.40.50.1820">
    <property type="entry name" value="alpha/beta hydrolase"/>
    <property type="match status" value="1"/>
</dbReference>
<proteinExistence type="inferred from homology"/>
<keyword evidence="5" id="KW-1185">Reference proteome</keyword>
<keyword evidence="1" id="KW-0378">Hydrolase</keyword>
<dbReference type="InterPro" id="IPR000073">
    <property type="entry name" value="AB_hydrolase_1"/>
</dbReference>
<dbReference type="Proteomes" id="UP000243723">
    <property type="component" value="Unassembled WGS sequence"/>
</dbReference>
<organism evidence="4 5">
    <name type="scientific">Elsinoe australis</name>
    <dbReference type="NCBI Taxonomy" id="40998"/>
    <lineage>
        <taxon>Eukaryota</taxon>
        <taxon>Fungi</taxon>
        <taxon>Dikarya</taxon>
        <taxon>Ascomycota</taxon>
        <taxon>Pezizomycotina</taxon>
        <taxon>Dothideomycetes</taxon>
        <taxon>Dothideomycetidae</taxon>
        <taxon>Myriangiales</taxon>
        <taxon>Elsinoaceae</taxon>
        <taxon>Elsinoe</taxon>
    </lineage>
</organism>
<dbReference type="GO" id="GO:0016787">
    <property type="term" value="F:hydrolase activity"/>
    <property type="evidence" value="ECO:0007669"/>
    <property type="project" value="UniProtKB-KW"/>
</dbReference>
<comment type="similarity">
    <text evidence="2">Belongs to the AB hydrolase superfamily. Epoxide hydrolase family.</text>
</comment>
<dbReference type="Pfam" id="PF00561">
    <property type="entry name" value="Abhydrolase_1"/>
    <property type="match status" value="1"/>
</dbReference>
<protein>
    <submittedName>
        <fullName evidence="4">ELMO domain-containing protein B</fullName>
    </submittedName>
</protein>
<dbReference type="InterPro" id="IPR029058">
    <property type="entry name" value="AB_hydrolase_fold"/>
</dbReference>
<dbReference type="STRING" id="40998.A0A2P7Z307"/>
<sequence>MEYPTSIVKSLKVPRGYNYTFVHILPDGSRPTILFLPGFPEPAFDWHYQVDHFKGLGYGIIAPDLLGYGATDKPTDYKEYRMKRMAEDVVAILDHLDMKQVIGIGHDWGAGLLAALSAYFPDRFINYTFAAVGYAAPGRMDTEKTNQMTKAMLGYEAFGYFQFFGEADAASILDNNMESLNALLFSEEDPDHWKNDICPPGKARAWLTARKTAPLPPWLKPSDLETRSKILSQGGFTGPLNWYKQAMDPFNDEDAKTAVVKGIPEKPVLFIGDSRQAAMPMEMMEGMTRQGCNNLTVKKLNTTHWMMLEDPQGVNREIEEFLKANGV</sequence>
<dbReference type="InterPro" id="IPR000639">
    <property type="entry name" value="Epox_hydrolase-like"/>
</dbReference>
<name>A0A2P7Z307_9PEZI</name>
<dbReference type="AlphaFoldDB" id="A0A2P7Z307"/>
<dbReference type="PRINTS" id="PR00412">
    <property type="entry name" value="EPOXHYDRLASE"/>
</dbReference>
<dbReference type="OrthoDB" id="284184at2759"/>
<dbReference type="PANTHER" id="PTHR43329">
    <property type="entry name" value="EPOXIDE HYDROLASE"/>
    <property type="match status" value="1"/>
</dbReference>
<feature type="domain" description="AB hydrolase-1" evidence="3">
    <location>
        <begin position="31"/>
        <end position="311"/>
    </location>
</feature>
<evidence type="ECO:0000313" key="5">
    <source>
        <dbReference type="Proteomes" id="UP000243723"/>
    </source>
</evidence>
<dbReference type="EMBL" id="NHZQ01000335">
    <property type="protein sequence ID" value="PSK42606.1"/>
    <property type="molecule type" value="Genomic_DNA"/>
</dbReference>
<comment type="caution">
    <text evidence="4">The sequence shown here is derived from an EMBL/GenBank/DDBJ whole genome shotgun (WGS) entry which is preliminary data.</text>
</comment>
<gene>
    <name evidence="4" type="ORF">B9Z65_4520</name>
</gene>
<accession>A0A2P7Z307</accession>
<evidence type="ECO:0000256" key="1">
    <source>
        <dbReference type="ARBA" id="ARBA00022801"/>
    </source>
</evidence>
<evidence type="ECO:0000259" key="3">
    <source>
        <dbReference type="Pfam" id="PF00561"/>
    </source>
</evidence>
<evidence type="ECO:0000256" key="2">
    <source>
        <dbReference type="ARBA" id="ARBA00038334"/>
    </source>
</evidence>